<dbReference type="PROSITE" id="PS51651">
    <property type="entry name" value="DOCKER"/>
    <property type="match status" value="1"/>
</dbReference>
<dbReference type="InterPro" id="IPR043162">
    <property type="entry name" value="DOCK_C_lobe_C"/>
</dbReference>
<protein>
    <recommendedName>
        <fullName evidence="4">DOCKER domain-containing protein</fullName>
    </recommendedName>
</protein>
<organism evidence="5 6">
    <name type="scientific">Orchesella dallaii</name>
    <dbReference type="NCBI Taxonomy" id="48710"/>
    <lineage>
        <taxon>Eukaryota</taxon>
        <taxon>Metazoa</taxon>
        <taxon>Ecdysozoa</taxon>
        <taxon>Arthropoda</taxon>
        <taxon>Hexapoda</taxon>
        <taxon>Collembola</taxon>
        <taxon>Entomobryomorpha</taxon>
        <taxon>Entomobryoidea</taxon>
        <taxon>Orchesellidae</taxon>
        <taxon>Orchesellinae</taxon>
        <taxon>Orchesella</taxon>
    </lineage>
</organism>
<dbReference type="Proteomes" id="UP001642540">
    <property type="component" value="Unassembled WGS sequence"/>
</dbReference>
<evidence type="ECO:0000259" key="4">
    <source>
        <dbReference type="PROSITE" id="PS51651"/>
    </source>
</evidence>
<feature type="region of interest" description="Disordered" evidence="3">
    <location>
        <begin position="494"/>
        <end position="551"/>
    </location>
</feature>
<dbReference type="InterPro" id="IPR027357">
    <property type="entry name" value="DOCKER_dom"/>
</dbReference>
<keyword evidence="6" id="KW-1185">Reference proteome</keyword>
<dbReference type="InterPro" id="IPR026791">
    <property type="entry name" value="DOCK"/>
</dbReference>
<name>A0ABP1PNZ3_9HEXA</name>
<dbReference type="Pfam" id="PF20421">
    <property type="entry name" value="DHR-2_Lobe_C"/>
    <property type="match status" value="1"/>
</dbReference>
<comment type="caution">
    <text evidence="5">The sequence shown here is derived from an EMBL/GenBank/DDBJ whole genome shotgun (WGS) entry which is preliminary data.</text>
</comment>
<dbReference type="InterPro" id="IPR046773">
    <property type="entry name" value="DOCKER_Lobe_C"/>
</dbReference>
<sequence>MIVKSYAVQGTHITAPVEDSRLVKLIQLFTSEVVQRCQSDHDISRGGNENIVLFITTLLSIIEERHIVFAVTNAYLACFGPGDSHKLQDFKFYCLQKLVEHPLFLELNSASGDEDHTRLESIPWSRRHFLVATVMKQCRSGLGEVSNVRCLALKPIMAGLQKHEAAGSKSTMWVPWLRVVCDNLHRIMSMSAATHSSRCSSVSTVLSSTSSSLVHAALSKSISGHSHDGHNHGLNNCSNHHHHHHGSRENSGIFPAPLQHLLHGSESARSSSLSLNVTNGGIASGLNASSMASLNQIGVNVNGNGSGVAGSTTGSGTGSGGGGGDRGSVDRMSFGSMNNCDYLDAISAIKMSNPAASIAPSTTSCGSGSETIVNENISNDSGDAQSILTKEPSDEGDADTVSCKPSQSGATTDVDKSNVVLRRYDKLNEMETSQLLVSGLYLLKNMGKDGLKIFWNKSTQRERASLLQMVHLACIHFTNARKNSTITRKKIVGIAAPPPTMPPSPRTSLLPNKKWSSLPSKTGEGELDSFGKEKDPGGVRKGSSGSPPLETVSDWKTLSTEATFVSVNTLSHLMNVCKGESNEMRDVIRTTLDVAKTSEDTRAMLDALENLYKVDELASIVFAKGNEDLSYQLFCNLLNGFGTSYLVNSCVLILAKLFLQDPMRTTTQSLLAISSLQLSRVFIHNFRKSLQVLERNLSINDRSSFVMSITENLSFIDVSEFDMATSTPKSNGNSSYLYSGKSSLHPNESSSSSSLRPKLSRTLSSAVDLSTRLSTIINSIWLVKSCHNEYRYAELYLKLANYYSHFARGKLRIEAFDSLKEVHESKKRFSEALLCELHVAARLARHTATPEVKRIMLGISRNLKDEFEEVEEWPEEEDNTEELIQRLESCVTFCLKAERYELMLEVYRILVDIQESLSDYAALEHSYSQMSKACSLIQNKRERFLGTYYRVALHKPKKTGDIVRPIEIYVYKEPNVTSLTEICAKVEAAESAVIMSGDFDQLPDDDMVYATITHVAPLPSESPRRKLWSEDFRRHQNIQKFSYDTPFAVKTHDKISIDNKAAVHQQWKRRTTIKTEYTFPAAVNRLRVVDAVEEDLSPIIVAIDDMQRRVNELRSELHSQDIKRIQLRLQGSVSVQVNQGPLAYARAFFERESEYGTHDMNRLKAIFRDFVECCGELLIKNKSLIQPEQMDYHAQLDSDYTRLCTVLSPFIGLPEHANRMSRISISSY</sequence>
<feature type="region of interest" description="Disordered" evidence="3">
    <location>
        <begin position="308"/>
        <end position="330"/>
    </location>
</feature>
<dbReference type="InterPro" id="IPR046770">
    <property type="entry name" value="DOCKER_Lobe_B"/>
</dbReference>
<evidence type="ECO:0000313" key="6">
    <source>
        <dbReference type="Proteomes" id="UP001642540"/>
    </source>
</evidence>
<keyword evidence="1" id="KW-0344">Guanine-nucleotide releasing factor</keyword>
<dbReference type="InterPro" id="IPR043161">
    <property type="entry name" value="DOCK_C_lobe_A"/>
</dbReference>
<gene>
    <name evidence="5" type="ORF">ODALV1_LOCUS1526</name>
</gene>
<dbReference type="EMBL" id="CAXLJM020000004">
    <property type="protein sequence ID" value="CAL8071021.1"/>
    <property type="molecule type" value="Genomic_DNA"/>
</dbReference>
<dbReference type="Pfam" id="PF06920">
    <property type="entry name" value="DHR-2_Lobe_A"/>
    <property type="match status" value="1"/>
</dbReference>
<feature type="region of interest" description="Disordered" evidence="3">
    <location>
        <begin position="222"/>
        <end position="255"/>
    </location>
</feature>
<accession>A0ABP1PNZ3</accession>
<reference evidence="5 6" key="1">
    <citation type="submission" date="2024-08" db="EMBL/GenBank/DDBJ databases">
        <authorList>
            <person name="Cucini C."/>
            <person name="Frati F."/>
        </authorList>
    </citation>
    <scope>NUCLEOTIDE SEQUENCE [LARGE SCALE GENOMIC DNA]</scope>
</reference>
<feature type="region of interest" description="Disordered" evidence="3">
    <location>
        <begin position="357"/>
        <end position="414"/>
    </location>
</feature>
<dbReference type="Pfam" id="PF20422">
    <property type="entry name" value="DHR-2_Lobe_B"/>
    <property type="match status" value="1"/>
</dbReference>
<dbReference type="Gene3D" id="1.25.40.410">
    <property type="match status" value="1"/>
</dbReference>
<evidence type="ECO:0000313" key="5">
    <source>
        <dbReference type="EMBL" id="CAL8071021.1"/>
    </source>
</evidence>
<evidence type="ECO:0000256" key="2">
    <source>
        <dbReference type="PROSITE-ProRule" id="PRU00984"/>
    </source>
</evidence>
<feature type="compositionally biased region" description="Basic and acidic residues" evidence="3">
    <location>
        <begin position="529"/>
        <end position="538"/>
    </location>
</feature>
<dbReference type="PANTHER" id="PTHR23317">
    <property type="entry name" value="DEDICATOR OF CYTOKINESIS DOCK"/>
    <property type="match status" value="1"/>
</dbReference>
<evidence type="ECO:0000256" key="1">
    <source>
        <dbReference type="ARBA" id="ARBA00022658"/>
    </source>
</evidence>
<dbReference type="InterPro" id="IPR046769">
    <property type="entry name" value="DOCKER_Lobe_A"/>
</dbReference>
<dbReference type="PANTHER" id="PTHR23317:SF76">
    <property type="entry name" value="LD20667P"/>
    <property type="match status" value="1"/>
</dbReference>
<dbReference type="Gene3D" id="1.20.58.740">
    <property type="match status" value="1"/>
</dbReference>
<feature type="domain" description="DOCKER" evidence="4">
    <location>
        <begin position="803"/>
        <end position="1216"/>
    </location>
</feature>
<feature type="compositionally biased region" description="Gly residues" evidence="3">
    <location>
        <begin position="308"/>
        <end position="326"/>
    </location>
</feature>
<feature type="compositionally biased region" description="Polar residues" evidence="3">
    <location>
        <begin position="359"/>
        <end position="388"/>
    </location>
</feature>
<proteinExistence type="inferred from homology"/>
<feature type="compositionally biased region" description="Pro residues" evidence="3">
    <location>
        <begin position="496"/>
        <end position="505"/>
    </location>
</feature>
<comment type="similarity">
    <text evidence="2">Belongs to the DOCK family.</text>
</comment>
<evidence type="ECO:0000256" key="3">
    <source>
        <dbReference type="SAM" id="MobiDB-lite"/>
    </source>
</evidence>